<keyword evidence="1" id="KW-0812">Transmembrane</keyword>
<gene>
    <name evidence="2" type="ORF">PENTCL1PPCAC_3253</name>
</gene>
<keyword evidence="1" id="KW-0472">Membrane</keyword>
<dbReference type="EMBL" id="BTSX01000001">
    <property type="protein sequence ID" value="GMS81078.1"/>
    <property type="molecule type" value="Genomic_DNA"/>
</dbReference>
<reference evidence="2" key="1">
    <citation type="submission" date="2023-10" db="EMBL/GenBank/DDBJ databases">
        <title>Genome assembly of Pristionchus species.</title>
        <authorList>
            <person name="Yoshida K."/>
            <person name="Sommer R.J."/>
        </authorList>
    </citation>
    <scope>NUCLEOTIDE SEQUENCE</scope>
    <source>
        <strain evidence="2">RS0144</strain>
    </source>
</reference>
<proteinExistence type="predicted"/>
<dbReference type="AlphaFoldDB" id="A0AAV5SDE5"/>
<evidence type="ECO:0000313" key="3">
    <source>
        <dbReference type="Proteomes" id="UP001432027"/>
    </source>
</evidence>
<comment type="caution">
    <text evidence="2">The sequence shown here is derived from an EMBL/GenBank/DDBJ whole genome shotgun (WGS) entry which is preliminary data.</text>
</comment>
<feature type="transmembrane region" description="Helical" evidence="1">
    <location>
        <begin position="6"/>
        <end position="28"/>
    </location>
</feature>
<sequence>LFVSLFPFFLALSSPMSTISLLFLLLLASSIHGKLSDLKIDRGRADFEELMKLCKATEPMFIVHFGLDKENSCADTKERDDPFSLALFDFCCPPHWCTNAKLKAQFCKSN</sequence>
<evidence type="ECO:0000313" key="2">
    <source>
        <dbReference type="EMBL" id="GMS81078.1"/>
    </source>
</evidence>
<feature type="non-terminal residue" evidence="2">
    <location>
        <position position="1"/>
    </location>
</feature>
<organism evidence="2 3">
    <name type="scientific">Pristionchus entomophagus</name>
    <dbReference type="NCBI Taxonomy" id="358040"/>
    <lineage>
        <taxon>Eukaryota</taxon>
        <taxon>Metazoa</taxon>
        <taxon>Ecdysozoa</taxon>
        <taxon>Nematoda</taxon>
        <taxon>Chromadorea</taxon>
        <taxon>Rhabditida</taxon>
        <taxon>Rhabditina</taxon>
        <taxon>Diplogasteromorpha</taxon>
        <taxon>Diplogasteroidea</taxon>
        <taxon>Neodiplogasteridae</taxon>
        <taxon>Pristionchus</taxon>
    </lineage>
</organism>
<accession>A0AAV5SDE5</accession>
<dbReference type="Proteomes" id="UP001432027">
    <property type="component" value="Unassembled WGS sequence"/>
</dbReference>
<evidence type="ECO:0000256" key="1">
    <source>
        <dbReference type="SAM" id="Phobius"/>
    </source>
</evidence>
<keyword evidence="3" id="KW-1185">Reference proteome</keyword>
<keyword evidence="1" id="KW-1133">Transmembrane helix</keyword>
<name>A0AAV5SDE5_9BILA</name>
<protein>
    <submittedName>
        <fullName evidence="2">Uncharacterized protein</fullName>
    </submittedName>
</protein>